<evidence type="ECO:0000256" key="1">
    <source>
        <dbReference type="SAM" id="MobiDB-lite"/>
    </source>
</evidence>
<dbReference type="Gene3D" id="3.40.50.150">
    <property type="entry name" value="Vaccinia Virus protein VP39"/>
    <property type="match status" value="1"/>
</dbReference>
<dbReference type="GO" id="GO:0008168">
    <property type="term" value="F:methyltransferase activity"/>
    <property type="evidence" value="ECO:0007669"/>
    <property type="project" value="UniProtKB-KW"/>
</dbReference>
<gene>
    <name evidence="3" type="ORF">SAMN06269185_0711</name>
</gene>
<evidence type="ECO:0000313" key="4">
    <source>
        <dbReference type="Proteomes" id="UP000219453"/>
    </source>
</evidence>
<keyword evidence="3" id="KW-0489">Methyltransferase</keyword>
<evidence type="ECO:0000259" key="2">
    <source>
        <dbReference type="Pfam" id="PF05175"/>
    </source>
</evidence>
<dbReference type="InterPro" id="IPR051720">
    <property type="entry name" value="rRNA_MeTrfase/Polyamine_Synth"/>
</dbReference>
<feature type="region of interest" description="Disordered" evidence="1">
    <location>
        <begin position="1"/>
        <end position="49"/>
    </location>
</feature>
<name>A0A285NAA2_NATPI</name>
<sequence length="250" mass="27529">MARQHDCDIRAGQPRVPPTPERVTHSPVDSTAAARERRRQQPTPMSTKRQLVQQLAVVAGFESPTAELEQYPTPPELAAHLIHVADLQDDIEDQTVVDLGTGTGMLALGAALRGPRRVVGVDVDRGALTTARENERRVGTTAEIGWVQADATRAPLSVDDATVVMNPPFGAQDGNEHADRAFLETARDVASVSYSIHNEGSKEFVEAFADDEGGEVTHAFRAELDLDRQFEFHEDERRTVDAEAFRIEWE</sequence>
<dbReference type="AlphaFoldDB" id="A0A285NAA2"/>
<dbReference type="EMBL" id="OBEJ01000001">
    <property type="protein sequence ID" value="SNZ04886.1"/>
    <property type="molecule type" value="Genomic_DNA"/>
</dbReference>
<dbReference type="CDD" id="cd02440">
    <property type="entry name" value="AdoMet_MTases"/>
    <property type="match status" value="1"/>
</dbReference>
<keyword evidence="3" id="KW-0808">Transferase</keyword>
<feature type="domain" description="Methyltransferase small" evidence="2">
    <location>
        <begin position="86"/>
        <end position="188"/>
    </location>
</feature>
<dbReference type="Pfam" id="PF05175">
    <property type="entry name" value="MTS"/>
    <property type="match status" value="1"/>
</dbReference>
<organism evidence="3 4">
    <name type="scientific">Natronoarchaeum philippinense</name>
    <dbReference type="NCBI Taxonomy" id="558529"/>
    <lineage>
        <taxon>Archaea</taxon>
        <taxon>Methanobacteriati</taxon>
        <taxon>Methanobacteriota</taxon>
        <taxon>Stenosarchaea group</taxon>
        <taxon>Halobacteria</taxon>
        <taxon>Halobacteriales</taxon>
        <taxon>Natronoarchaeaceae</taxon>
    </lineage>
</organism>
<dbReference type="PANTHER" id="PTHR23290">
    <property type="entry name" value="RRNA N6-ADENOSINE-METHYLTRANSFERASE METTL5"/>
    <property type="match status" value="1"/>
</dbReference>
<evidence type="ECO:0000313" key="3">
    <source>
        <dbReference type="EMBL" id="SNZ04886.1"/>
    </source>
</evidence>
<dbReference type="InterPro" id="IPR007848">
    <property type="entry name" value="Small_mtfrase_dom"/>
</dbReference>
<dbReference type="SUPFAM" id="SSF53335">
    <property type="entry name" value="S-adenosyl-L-methionine-dependent methyltransferases"/>
    <property type="match status" value="1"/>
</dbReference>
<accession>A0A285NAA2</accession>
<keyword evidence="4" id="KW-1185">Reference proteome</keyword>
<reference evidence="4" key="1">
    <citation type="submission" date="2017-09" db="EMBL/GenBank/DDBJ databases">
        <authorList>
            <person name="Varghese N."/>
            <person name="Submissions S."/>
        </authorList>
    </citation>
    <scope>NUCLEOTIDE SEQUENCE [LARGE SCALE GENOMIC DNA]</scope>
    <source>
        <strain evidence="4">DSM 27208</strain>
    </source>
</reference>
<proteinExistence type="predicted"/>
<dbReference type="GO" id="GO:0032259">
    <property type="term" value="P:methylation"/>
    <property type="evidence" value="ECO:0007669"/>
    <property type="project" value="UniProtKB-KW"/>
</dbReference>
<dbReference type="PANTHER" id="PTHR23290:SF0">
    <property type="entry name" value="RRNA N6-ADENOSINE-METHYLTRANSFERASE METTL5"/>
    <property type="match status" value="1"/>
</dbReference>
<dbReference type="InterPro" id="IPR029063">
    <property type="entry name" value="SAM-dependent_MTases_sf"/>
</dbReference>
<dbReference type="Proteomes" id="UP000219453">
    <property type="component" value="Unassembled WGS sequence"/>
</dbReference>
<protein>
    <submittedName>
        <fullName evidence="3">Methyltransferase</fullName>
    </submittedName>
</protein>